<dbReference type="AlphaFoldDB" id="A0AA37THJ8"/>
<gene>
    <name evidence="1" type="ORF">GCM10007890_56700</name>
</gene>
<accession>A0AA37THJ8</accession>
<organism evidence="1 2">
    <name type="scientific">Methylobacterium tardum</name>
    <dbReference type="NCBI Taxonomy" id="374432"/>
    <lineage>
        <taxon>Bacteria</taxon>
        <taxon>Pseudomonadati</taxon>
        <taxon>Pseudomonadota</taxon>
        <taxon>Alphaproteobacteria</taxon>
        <taxon>Hyphomicrobiales</taxon>
        <taxon>Methylobacteriaceae</taxon>
        <taxon>Methylobacterium</taxon>
    </lineage>
</organism>
<dbReference type="RefSeq" id="WP_238197758.1">
    <property type="nucleotide sequence ID" value="NZ_BPQZ01000021.1"/>
</dbReference>
<reference evidence="2" key="1">
    <citation type="journal article" date="2019" name="Int. J. Syst. Evol. Microbiol.">
        <title>The Global Catalogue of Microorganisms (GCM) 10K type strain sequencing project: providing services to taxonomists for standard genome sequencing and annotation.</title>
        <authorList>
            <consortium name="The Broad Institute Genomics Platform"/>
            <consortium name="The Broad Institute Genome Sequencing Center for Infectious Disease"/>
            <person name="Wu L."/>
            <person name="Ma J."/>
        </authorList>
    </citation>
    <scope>NUCLEOTIDE SEQUENCE [LARGE SCALE GENOMIC DNA]</scope>
    <source>
        <strain evidence="2">NBRC 103632</strain>
    </source>
</reference>
<sequence>MYRASSDFRTLRDEGVIATVALDPPVQPILTVILSDGSIRQCPATDTGFAALLSKLKAEQDAENRA</sequence>
<dbReference type="Proteomes" id="UP001157440">
    <property type="component" value="Unassembled WGS sequence"/>
</dbReference>
<evidence type="ECO:0000313" key="1">
    <source>
        <dbReference type="EMBL" id="GLS73655.1"/>
    </source>
</evidence>
<protein>
    <submittedName>
        <fullName evidence="1">Uncharacterized protein</fullName>
    </submittedName>
</protein>
<keyword evidence="2" id="KW-1185">Reference proteome</keyword>
<name>A0AA37THJ8_9HYPH</name>
<dbReference type="EMBL" id="BSPL01000028">
    <property type="protein sequence ID" value="GLS73655.1"/>
    <property type="molecule type" value="Genomic_DNA"/>
</dbReference>
<proteinExistence type="predicted"/>
<comment type="caution">
    <text evidence="1">The sequence shown here is derived from an EMBL/GenBank/DDBJ whole genome shotgun (WGS) entry which is preliminary data.</text>
</comment>
<evidence type="ECO:0000313" key="2">
    <source>
        <dbReference type="Proteomes" id="UP001157440"/>
    </source>
</evidence>